<dbReference type="PROSITE" id="PS50110">
    <property type="entry name" value="RESPONSE_REGULATORY"/>
    <property type="match status" value="1"/>
</dbReference>
<evidence type="ECO:0000259" key="2">
    <source>
        <dbReference type="PROSITE" id="PS50110"/>
    </source>
</evidence>
<dbReference type="GO" id="GO:0000160">
    <property type="term" value="P:phosphorelay signal transduction system"/>
    <property type="evidence" value="ECO:0007669"/>
    <property type="project" value="InterPro"/>
</dbReference>
<dbReference type="Proteomes" id="UP001304515">
    <property type="component" value="Chromosome"/>
</dbReference>
<sequence>MTNKTLKILLIEDDTIEVMKFKRVIQLLEGNHQLLEAKNGETALTILAEQTCKPNIIILDLNMPKMNGIEFLSILKNDKILKYIPVVILTTSSNDKDIQELYKIGIAGYFVKPLKYEDYVLKVRKVLDYWCTSELPVALANKSI</sequence>
<dbReference type="EMBL" id="CP134890">
    <property type="protein sequence ID" value="WNM22924.1"/>
    <property type="molecule type" value="Genomic_DNA"/>
</dbReference>
<evidence type="ECO:0000313" key="3">
    <source>
        <dbReference type="EMBL" id="WNM18874.1"/>
    </source>
</evidence>
<feature type="domain" description="Response regulatory" evidence="2">
    <location>
        <begin position="7"/>
        <end position="127"/>
    </location>
</feature>
<organism evidence="4 5">
    <name type="scientific">Flavobacterium capsici</name>
    <dbReference type="NCBI Taxonomy" id="3075618"/>
    <lineage>
        <taxon>Bacteria</taxon>
        <taxon>Pseudomonadati</taxon>
        <taxon>Bacteroidota</taxon>
        <taxon>Flavobacteriia</taxon>
        <taxon>Flavobacteriales</taxon>
        <taxon>Flavobacteriaceae</taxon>
        <taxon>Flavobacterium</taxon>
    </lineage>
</organism>
<dbReference type="InterPro" id="IPR011006">
    <property type="entry name" value="CheY-like_superfamily"/>
</dbReference>
<dbReference type="CDD" id="cd17557">
    <property type="entry name" value="REC_Rcp-like"/>
    <property type="match status" value="1"/>
</dbReference>
<reference evidence="4 5" key="1">
    <citation type="submission" date="2023-09" db="EMBL/GenBank/DDBJ databases">
        <title>Flavobacterium sp. a novel bacteria isolate from Pepper rhizosphere.</title>
        <authorList>
            <person name="Peng Y."/>
            <person name="Lee J."/>
        </authorList>
    </citation>
    <scope>NUCLEOTIDE SEQUENCE [LARGE SCALE GENOMIC DNA]</scope>
    <source>
        <strain evidence="3">PMR2A8</strain>
        <strain evidence="4 5">PMTSA4</strain>
    </source>
</reference>
<dbReference type="Gene3D" id="3.40.50.2300">
    <property type="match status" value="1"/>
</dbReference>
<dbReference type="SMART" id="SM00448">
    <property type="entry name" value="REC"/>
    <property type="match status" value="1"/>
</dbReference>
<evidence type="ECO:0000256" key="1">
    <source>
        <dbReference type="PROSITE-ProRule" id="PRU00169"/>
    </source>
</evidence>
<dbReference type="AlphaFoldDB" id="A0AA96F3J9"/>
<dbReference type="InterPro" id="IPR001789">
    <property type="entry name" value="Sig_transdc_resp-reg_receiver"/>
</dbReference>
<dbReference type="Pfam" id="PF00072">
    <property type="entry name" value="Response_reg"/>
    <property type="match status" value="1"/>
</dbReference>
<dbReference type="InterPro" id="IPR052893">
    <property type="entry name" value="TCS_response_regulator"/>
</dbReference>
<dbReference type="SUPFAM" id="SSF52172">
    <property type="entry name" value="CheY-like"/>
    <property type="match status" value="1"/>
</dbReference>
<keyword evidence="5" id="KW-1185">Reference proteome</keyword>
<keyword evidence="1" id="KW-0597">Phosphoprotein</keyword>
<dbReference type="PANTHER" id="PTHR44520:SF2">
    <property type="entry name" value="RESPONSE REGULATOR RCP1"/>
    <property type="match status" value="1"/>
</dbReference>
<protein>
    <submittedName>
        <fullName evidence="4">Response regulator</fullName>
    </submittedName>
</protein>
<evidence type="ECO:0000313" key="5">
    <source>
        <dbReference type="Proteomes" id="UP001304515"/>
    </source>
</evidence>
<proteinExistence type="predicted"/>
<accession>A0AA96EUE3</accession>
<evidence type="ECO:0000313" key="4">
    <source>
        <dbReference type="EMBL" id="WNM22924.1"/>
    </source>
</evidence>
<dbReference type="PANTHER" id="PTHR44520">
    <property type="entry name" value="RESPONSE REGULATOR RCP1-RELATED"/>
    <property type="match status" value="1"/>
</dbReference>
<dbReference type="RefSeq" id="WP_313323125.1">
    <property type="nucleotide sequence ID" value="NZ_CP134878.1"/>
</dbReference>
<dbReference type="EMBL" id="CP134878">
    <property type="protein sequence ID" value="WNM18874.1"/>
    <property type="molecule type" value="Genomic_DNA"/>
</dbReference>
<accession>A0AA96F3J9</accession>
<dbReference type="KEGG" id="fcj:RN605_06080"/>
<feature type="modified residue" description="4-aspartylphosphate" evidence="1">
    <location>
        <position position="60"/>
    </location>
</feature>
<name>A0AA96F3J9_9FLAO</name>
<gene>
    <name evidence="4" type="ORF">RN605_06080</name>
    <name evidence="3" type="ORF">RN608_12780</name>
</gene>